<dbReference type="InterPro" id="IPR023465">
    <property type="entry name" value="Riboflavin_kinase_dom_sf"/>
</dbReference>
<evidence type="ECO:0000256" key="10">
    <source>
        <dbReference type="ARBA" id="ARBA00022840"/>
    </source>
</evidence>
<dbReference type="Gene3D" id="3.40.50.620">
    <property type="entry name" value="HUPs"/>
    <property type="match status" value="1"/>
</dbReference>
<keyword evidence="7 14" id="KW-0547">Nucleotide-binding</keyword>
<dbReference type="FunFam" id="3.40.50.620:FF:000021">
    <property type="entry name" value="Riboflavin biosynthesis protein"/>
    <property type="match status" value="1"/>
</dbReference>
<dbReference type="SUPFAM" id="SSF82114">
    <property type="entry name" value="Riboflavin kinase-like"/>
    <property type="match status" value="1"/>
</dbReference>
<dbReference type="EMBL" id="PTJA01000002">
    <property type="protein sequence ID" value="PPK82764.1"/>
    <property type="molecule type" value="Genomic_DNA"/>
</dbReference>
<comment type="catalytic activity">
    <reaction evidence="12 14">
        <text>riboflavin + ATP = FMN + ADP + H(+)</text>
        <dbReference type="Rhea" id="RHEA:14357"/>
        <dbReference type="ChEBI" id="CHEBI:15378"/>
        <dbReference type="ChEBI" id="CHEBI:30616"/>
        <dbReference type="ChEBI" id="CHEBI:57986"/>
        <dbReference type="ChEBI" id="CHEBI:58210"/>
        <dbReference type="ChEBI" id="CHEBI:456216"/>
        <dbReference type="EC" id="2.7.1.26"/>
    </reaction>
</comment>
<comment type="pathway">
    <text evidence="1 14">Cofactor biosynthesis; FAD biosynthesis; FAD from FMN: step 1/1.</text>
</comment>
<evidence type="ECO:0000256" key="8">
    <source>
        <dbReference type="ARBA" id="ARBA00022777"/>
    </source>
</evidence>
<dbReference type="SUPFAM" id="SSF52374">
    <property type="entry name" value="Nucleotidylyl transferase"/>
    <property type="match status" value="1"/>
</dbReference>
<dbReference type="PANTHER" id="PTHR22749:SF6">
    <property type="entry name" value="RIBOFLAVIN KINASE"/>
    <property type="match status" value="1"/>
</dbReference>
<dbReference type="GO" id="GO:0006747">
    <property type="term" value="P:FAD biosynthetic process"/>
    <property type="evidence" value="ECO:0007669"/>
    <property type="project" value="UniProtKB-UniRule"/>
</dbReference>
<dbReference type="InterPro" id="IPR014729">
    <property type="entry name" value="Rossmann-like_a/b/a_fold"/>
</dbReference>
<keyword evidence="9 14" id="KW-0274">FAD</keyword>
<reference evidence="16 17" key="1">
    <citation type="submission" date="2018-02" db="EMBL/GenBank/DDBJ databases">
        <title>Genomic Encyclopedia of Archaeal and Bacterial Type Strains, Phase II (KMG-II): from individual species to whole genera.</title>
        <authorList>
            <person name="Goeker M."/>
        </authorList>
    </citation>
    <scope>NUCLEOTIDE SEQUENCE [LARGE SCALE GENOMIC DNA]</scope>
    <source>
        <strain evidence="16 17">DSM 3808</strain>
    </source>
</reference>
<dbReference type="InterPro" id="IPR002606">
    <property type="entry name" value="Riboflavin_kinase_bac"/>
</dbReference>
<keyword evidence="3 14" id="KW-0285">Flavoprotein</keyword>
<comment type="caution">
    <text evidence="16">The sequence shown here is derived from an EMBL/GenBank/DDBJ whole genome shotgun (WGS) entry which is preliminary data.</text>
</comment>
<dbReference type="InterPro" id="IPR015864">
    <property type="entry name" value="FAD_synthase"/>
</dbReference>
<dbReference type="PANTHER" id="PTHR22749">
    <property type="entry name" value="RIBOFLAVIN KINASE/FMN ADENYLYLTRANSFERASE"/>
    <property type="match status" value="1"/>
</dbReference>
<evidence type="ECO:0000256" key="5">
    <source>
        <dbReference type="ARBA" id="ARBA00022679"/>
    </source>
</evidence>
<dbReference type="EC" id="2.7.1.26" evidence="14"/>
<evidence type="ECO:0000256" key="11">
    <source>
        <dbReference type="ARBA" id="ARBA00023268"/>
    </source>
</evidence>
<dbReference type="UniPathway" id="UPA00276">
    <property type="reaction ID" value="UER00406"/>
</dbReference>
<evidence type="ECO:0000313" key="16">
    <source>
        <dbReference type="EMBL" id="PPK82764.1"/>
    </source>
</evidence>
<dbReference type="GO" id="GO:0005524">
    <property type="term" value="F:ATP binding"/>
    <property type="evidence" value="ECO:0007669"/>
    <property type="project" value="UniProtKB-UniRule"/>
</dbReference>
<keyword evidence="4 14" id="KW-0288">FMN</keyword>
<evidence type="ECO:0000256" key="1">
    <source>
        <dbReference type="ARBA" id="ARBA00004726"/>
    </source>
</evidence>
<dbReference type="NCBIfam" id="NF004162">
    <property type="entry name" value="PRK05627.1-5"/>
    <property type="match status" value="1"/>
</dbReference>
<keyword evidence="17" id="KW-1185">Reference proteome</keyword>
<protein>
    <recommendedName>
        <fullName evidence="14">Riboflavin biosynthesis protein</fullName>
    </recommendedName>
    <domain>
        <recommendedName>
            <fullName evidence="14">Riboflavin kinase</fullName>
            <ecNumber evidence="14">2.7.1.26</ecNumber>
        </recommendedName>
        <alternativeName>
            <fullName evidence="14">Flavokinase</fullName>
        </alternativeName>
    </domain>
    <domain>
        <recommendedName>
            <fullName evidence="14">FMN adenylyltransferase</fullName>
            <ecNumber evidence="14">2.7.7.2</ecNumber>
        </recommendedName>
        <alternativeName>
            <fullName evidence="14">FAD pyrophosphorylase</fullName>
        </alternativeName>
        <alternativeName>
            <fullName evidence="14">FAD synthase</fullName>
        </alternativeName>
    </domain>
</protein>
<evidence type="ECO:0000256" key="6">
    <source>
        <dbReference type="ARBA" id="ARBA00022695"/>
    </source>
</evidence>
<evidence type="ECO:0000256" key="14">
    <source>
        <dbReference type="PIRNR" id="PIRNR004491"/>
    </source>
</evidence>
<dbReference type="InterPro" id="IPR015865">
    <property type="entry name" value="Riboflavin_kinase_bac/euk"/>
</dbReference>
<keyword evidence="10 14" id="KW-0067">ATP-binding</keyword>
<dbReference type="EC" id="2.7.7.2" evidence="14"/>
<evidence type="ECO:0000256" key="3">
    <source>
        <dbReference type="ARBA" id="ARBA00022630"/>
    </source>
</evidence>
<dbReference type="Pfam" id="PF01687">
    <property type="entry name" value="Flavokinase"/>
    <property type="match status" value="1"/>
</dbReference>
<keyword evidence="6 14" id="KW-0548">Nucleotidyltransferase</keyword>
<sequence length="319" mass="35953">MMEYITGTRVFQIEEPAVVTLGKFDGRHRGHKKLLQQMLEIKKETGYRTAVFTFDMSPGTLVNGVLQKVITTNLERKNNLERAGIDYLVEYPFTKETARMEPEEFVKQILVGQMNARTIVVGTDCSFGYKGAGDAALLEQLKSKYGYELIVIPKEQDEHRDISSTYVREQLDLGNMEKANELLGEPYAIHGEVVHGNHIGGAILGFPTANILPPPEKHLPVFGVYVSRVYVDGTYYGGITNIGRKPTVEGISPVGAETYIFGINQDIYGKTIEVQLLHFIRPERKFEGLEQLKEQIGKDRELGLEYLKNLPETEITQLQ</sequence>
<organism evidence="16 17">
    <name type="scientific">Lacrimispora xylanisolvens</name>
    <dbReference type="NCBI Taxonomy" id="384636"/>
    <lineage>
        <taxon>Bacteria</taxon>
        <taxon>Bacillati</taxon>
        <taxon>Bacillota</taxon>
        <taxon>Clostridia</taxon>
        <taxon>Lachnospirales</taxon>
        <taxon>Lachnospiraceae</taxon>
        <taxon>Lacrimispora</taxon>
    </lineage>
</organism>
<dbReference type="SMART" id="SM00904">
    <property type="entry name" value="Flavokinase"/>
    <property type="match status" value="1"/>
</dbReference>
<dbReference type="GO" id="GO:0003919">
    <property type="term" value="F:FMN adenylyltransferase activity"/>
    <property type="evidence" value="ECO:0007669"/>
    <property type="project" value="UniProtKB-UniRule"/>
</dbReference>
<dbReference type="UniPathway" id="UPA00277">
    <property type="reaction ID" value="UER00407"/>
</dbReference>
<dbReference type="CDD" id="cd02064">
    <property type="entry name" value="FAD_synthetase_N"/>
    <property type="match status" value="1"/>
</dbReference>
<dbReference type="AlphaFoldDB" id="A0A2S6HXM8"/>
<evidence type="ECO:0000313" key="17">
    <source>
        <dbReference type="Proteomes" id="UP000237749"/>
    </source>
</evidence>
<dbReference type="GO" id="GO:0009398">
    <property type="term" value="P:FMN biosynthetic process"/>
    <property type="evidence" value="ECO:0007669"/>
    <property type="project" value="UniProtKB-UniRule"/>
</dbReference>
<comment type="catalytic activity">
    <reaction evidence="13 14">
        <text>FMN + ATP + H(+) = FAD + diphosphate</text>
        <dbReference type="Rhea" id="RHEA:17237"/>
        <dbReference type="ChEBI" id="CHEBI:15378"/>
        <dbReference type="ChEBI" id="CHEBI:30616"/>
        <dbReference type="ChEBI" id="CHEBI:33019"/>
        <dbReference type="ChEBI" id="CHEBI:57692"/>
        <dbReference type="ChEBI" id="CHEBI:58210"/>
        <dbReference type="EC" id="2.7.7.2"/>
    </reaction>
</comment>
<dbReference type="OrthoDB" id="9803667at2"/>
<dbReference type="PIRSF" id="PIRSF004491">
    <property type="entry name" value="FAD_Synth"/>
    <property type="match status" value="1"/>
</dbReference>
<dbReference type="Pfam" id="PF06574">
    <property type="entry name" value="FAD_syn"/>
    <property type="match status" value="1"/>
</dbReference>
<keyword evidence="5 14" id="KW-0808">Transferase</keyword>
<dbReference type="GO" id="GO:0009231">
    <property type="term" value="P:riboflavin biosynthetic process"/>
    <property type="evidence" value="ECO:0007669"/>
    <property type="project" value="InterPro"/>
</dbReference>
<dbReference type="Gene3D" id="2.40.30.30">
    <property type="entry name" value="Riboflavin kinase-like"/>
    <property type="match status" value="1"/>
</dbReference>
<evidence type="ECO:0000256" key="4">
    <source>
        <dbReference type="ARBA" id="ARBA00022643"/>
    </source>
</evidence>
<dbReference type="GO" id="GO:0008531">
    <property type="term" value="F:riboflavin kinase activity"/>
    <property type="evidence" value="ECO:0007669"/>
    <property type="project" value="UniProtKB-UniRule"/>
</dbReference>
<evidence type="ECO:0000256" key="9">
    <source>
        <dbReference type="ARBA" id="ARBA00022827"/>
    </source>
</evidence>
<proteinExistence type="inferred from homology"/>
<evidence type="ECO:0000259" key="15">
    <source>
        <dbReference type="SMART" id="SM00904"/>
    </source>
</evidence>
<dbReference type="NCBIfam" id="TIGR00083">
    <property type="entry name" value="ribF"/>
    <property type="match status" value="1"/>
</dbReference>
<dbReference type="Proteomes" id="UP000237749">
    <property type="component" value="Unassembled WGS sequence"/>
</dbReference>
<keyword evidence="8 14" id="KW-0418">Kinase</keyword>
<name>A0A2S6HXM8_9FIRM</name>
<comment type="pathway">
    <text evidence="2 14">Cofactor biosynthesis; FMN biosynthesis; FMN from riboflavin (ATP route): step 1/1.</text>
</comment>
<accession>A0A2S6HXM8</accession>
<evidence type="ECO:0000256" key="7">
    <source>
        <dbReference type="ARBA" id="ARBA00022741"/>
    </source>
</evidence>
<evidence type="ECO:0000256" key="2">
    <source>
        <dbReference type="ARBA" id="ARBA00005201"/>
    </source>
</evidence>
<evidence type="ECO:0000256" key="12">
    <source>
        <dbReference type="ARBA" id="ARBA00047880"/>
    </source>
</evidence>
<feature type="domain" description="Riboflavin kinase" evidence="15">
    <location>
        <begin position="182"/>
        <end position="308"/>
    </location>
</feature>
<dbReference type="InterPro" id="IPR023468">
    <property type="entry name" value="Riboflavin_kinase"/>
</dbReference>
<evidence type="ECO:0000256" key="13">
    <source>
        <dbReference type="ARBA" id="ARBA00049494"/>
    </source>
</evidence>
<keyword evidence="11" id="KW-0511">Multifunctional enzyme</keyword>
<comment type="similarity">
    <text evidence="14">Belongs to the ribF family.</text>
</comment>
<gene>
    <name evidence="16" type="ORF">BXY41_102454</name>
</gene>